<keyword evidence="4 8" id="KW-0812">Transmembrane</keyword>
<reference evidence="12 13" key="2">
    <citation type="journal article" date="2018" name="Int. J. Syst. Evol. Microbiol.">
        <title>Burkholderia insecticola sp. nov., a gut symbiotic bacterium of the bean bug Riptortus pedestris.</title>
        <authorList>
            <person name="Takeshita K."/>
            <person name="Tamaki H."/>
            <person name="Ohbayashi T."/>
            <person name="Meng X.-Y."/>
            <person name="Sone T."/>
            <person name="Mitani Y."/>
            <person name="Peeters C."/>
            <person name="Kikuchi Y."/>
            <person name="Vandamme P."/>
        </authorList>
    </citation>
    <scope>NUCLEOTIDE SEQUENCE [LARGE SCALE GENOMIC DNA]</scope>
    <source>
        <strain evidence="12">RPE64</strain>
    </source>
</reference>
<dbReference type="Pfam" id="PF00924">
    <property type="entry name" value="MS_channel_2nd"/>
    <property type="match status" value="1"/>
</dbReference>
<proteinExistence type="inferred from homology"/>
<feature type="region of interest" description="Disordered" evidence="7">
    <location>
        <begin position="800"/>
        <end position="847"/>
    </location>
</feature>
<protein>
    <submittedName>
        <fullName evidence="12">MscS Mechanosensitive ion channel</fullName>
    </submittedName>
</protein>
<dbReference type="Proteomes" id="UP000013966">
    <property type="component" value="Chromosome 2"/>
</dbReference>
<dbReference type="Gene3D" id="3.30.70.100">
    <property type="match status" value="1"/>
</dbReference>
<evidence type="ECO:0000313" key="12">
    <source>
        <dbReference type="EMBL" id="BAN25368.1"/>
    </source>
</evidence>
<evidence type="ECO:0000313" key="13">
    <source>
        <dbReference type="Proteomes" id="UP000013966"/>
    </source>
</evidence>
<dbReference type="STRING" id="758793.BRPE64_BCDS07070"/>
<feature type="domain" description="Mechanosensitive ion channel MscS" evidence="10">
    <location>
        <begin position="627"/>
        <end position="690"/>
    </location>
</feature>
<accession>R4WLB8</accession>
<feature type="transmembrane region" description="Helical" evidence="8">
    <location>
        <begin position="577"/>
        <end position="596"/>
    </location>
</feature>
<keyword evidence="13" id="KW-1185">Reference proteome</keyword>
<keyword evidence="6 8" id="KW-0472">Membrane</keyword>
<dbReference type="InterPro" id="IPR006685">
    <property type="entry name" value="MscS_channel_2nd"/>
</dbReference>
<evidence type="ECO:0000256" key="3">
    <source>
        <dbReference type="ARBA" id="ARBA00022475"/>
    </source>
</evidence>
<evidence type="ECO:0000256" key="7">
    <source>
        <dbReference type="SAM" id="MobiDB-lite"/>
    </source>
</evidence>
<evidence type="ECO:0000259" key="11">
    <source>
        <dbReference type="Pfam" id="PF25392"/>
    </source>
</evidence>
<dbReference type="EMBL" id="AP013059">
    <property type="protein sequence ID" value="BAN25368.1"/>
    <property type="molecule type" value="Genomic_DNA"/>
</dbReference>
<evidence type="ECO:0000256" key="6">
    <source>
        <dbReference type="ARBA" id="ARBA00023136"/>
    </source>
</evidence>
<feature type="compositionally biased region" description="Basic and acidic residues" evidence="7">
    <location>
        <begin position="800"/>
        <end position="816"/>
    </location>
</feature>
<dbReference type="Pfam" id="PF25392">
    <property type="entry name" value="MS_channel_TM1"/>
    <property type="match status" value="1"/>
</dbReference>
<feature type="transmembrane region" description="Helical" evidence="8">
    <location>
        <begin position="159"/>
        <end position="181"/>
    </location>
</feature>
<dbReference type="SUPFAM" id="SSF82861">
    <property type="entry name" value="Mechanosensitive channel protein MscS (YggB), transmembrane region"/>
    <property type="match status" value="1"/>
</dbReference>
<evidence type="ECO:0000256" key="1">
    <source>
        <dbReference type="ARBA" id="ARBA00004651"/>
    </source>
</evidence>
<evidence type="ECO:0000256" key="2">
    <source>
        <dbReference type="ARBA" id="ARBA00008017"/>
    </source>
</evidence>
<dbReference type="Gene3D" id="1.10.287.1260">
    <property type="match status" value="2"/>
</dbReference>
<dbReference type="GO" id="GO:0008381">
    <property type="term" value="F:mechanosensitive monoatomic ion channel activity"/>
    <property type="evidence" value="ECO:0007669"/>
    <property type="project" value="InterPro"/>
</dbReference>
<keyword evidence="9" id="KW-0732">Signal</keyword>
<dbReference type="SUPFAM" id="SSF50182">
    <property type="entry name" value="Sm-like ribonucleoproteins"/>
    <property type="match status" value="1"/>
</dbReference>
<dbReference type="InterPro" id="IPR010920">
    <property type="entry name" value="LSM_dom_sf"/>
</dbReference>
<dbReference type="InterPro" id="IPR023408">
    <property type="entry name" value="MscS_beta-dom_sf"/>
</dbReference>
<dbReference type="RefSeq" id="WP_016354799.1">
    <property type="nucleotide sequence ID" value="NC_021294.1"/>
</dbReference>
<evidence type="ECO:0000256" key="5">
    <source>
        <dbReference type="ARBA" id="ARBA00022989"/>
    </source>
</evidence>
<feature type="transmembrane region" description="Helical" evidence="8">
    <location>
        <begin position="335"/>
        <end position="353"/>
    </location>
</feature>
<gene>
    <name evidence="12" type="ORF">BRPE64_BCDS07070</name>
</gene>
<reference evidence="12 13" key="1">
    <citation type="journal article" date="2013" name="Genome Announc.">
        <title>Complete Genome Sequence of Burkholderia sp. Strain RPE64, Bacterial Symbiont of the Bean Bug Riptortus pedestris.</title>
        <authorList>
            <person name="Shibata T.F."/>
            <person name="Maeda T."/>
            <person name="Nikoh N."/>
            <person name="Yamaguchi K."/>
            <person name="Oshima K."/>
            <person name="Hattori M."/>
            <person name="Nishiyama T."/>
            <person name="Hasebe M."/>
            <person name="Fukatsu T."/>
            <person name="Kikuchi Y."/>
            <person name="Shigenobu S."/>
        </authorList>
    </citation>
    <scope>NUCLEOTIDE SEQUENCE [LARGE SCALE GENOMIC DNA]</scope>
</reference>
<feature type="transmembrane region" description="Helical" evidence="8">
    <location>
        <begin position="534"/>
        <end position="556"/>
    </location>
</feature>
<feature type="chain" id="PRO_5004372562" evidence="9">
    <location>
        <begin position="20"/>
        <end position="847"/>
    </location>
</feature>
<sequence length="847" mass="91333">MRKVLLAVLLVTVSSFLSALPTYSFAAAASQPAVALTPQQARDALTVLNDPARRSQVEDTLRAVAAAGALAAPAPAASAPEAASSSSATPASGASSVLAHSLTANGLASQLSRQAGHWLVQIGAGLRHSITALLDFGSVRMWWQDRTATDSARMLLGHVAWTVLASLLPALLLEFVCMRLLRTPRAKIAARGIADAEVQEPELVHEQRAAERAEDIAARSGDETAMHLAERKVDKARGQRHAARHWTLLQRLPSALVHGLLSLVPLVVFIGVVTLLMSFFIDENTPEAHVAGSLIDVYLVCRGIVIVSGFFLAPRAPGLRLIQMRDFYAAYVHRWVRHVVYVAGAGIALANAGEPLGLSGDARIAVLKVTMLFVHLMIAYVIFACRTSVAERIREQARVNRSVRLFGNWVADIWAAVAIFFVIALWFVWALDVQNGYRTLFHLGGVSLLVLVGARVLAIVAFGALGRLFHRSDDDDVSEQSILRRRAYRYYPALRRIVQALISIVTVVFLLQVWGIDILRFFTSGGVGNRLVSALVTIAVAGVFAVLVWEGANIIVERRLEQWTASGERLRAARLRTLLPMMRSGLFIVIAMIVVLTGLSELGVNTAPLLASASIFGVALGFGSQKLVQDLITGIFLLMENAMQVGDWVTLAGVSGTVEYLSIRTVRLRGGDGSLYTVPFSSVSTVNNTNRGIGNAAVRASIALGQDVDLAISTLKEIGAALREDEAFRDGILSDFSFWGVDAVDGSTVTLAGQMQCRDSSRWPVQREFNRRILNEFTARGIEIANPQRNFVIVSDRDHEAVKDADEAGADQRGEPSRAAQHPTSEASGTPNVASNAPPPRASQSGT</sequence>
<evidence type="ECO:0000256" key="9">
    <source>
        <dbReference type="SAM" id="SignalP"/>
    </source>
</evidence>
<keyword evidence="3" id="KW-1003">Cell membrane</keyword>
<dbReference type="OrthoDB" id="6500477at2"/>
<feature type="transmembrane region" description="Helical" evidence="8">
    <location>
        <begin position="406"/>
        <end position="429"/>
    </location>
</feature>
<dbReference type="PANTHER" id="PTHR30460">
    <property type="entry name" value="MODERATE CONDUCTANCE MECHANOSENSITIVE CHANNEL YBIO"/>
    <property type="match status" value="1"/>
</dbReference>
<dbReference type="HOGENOM" id="CLU_013626_0_0_4"/>
<name>R4WLB8_9BURK</name>
<feature type="transmembrane region" description="Helical" evidence="8">
    <location>
        <begin position="441"/>
        <end position="465"/>
    </location>
</feature>
<dbReference type="InterPro" id="IPR011014">
    <property type="entry name" value="MscS_channel_TM-2"/>
</dbReference>
<dbReference type="InterPro" id="IPR011066">
    <property type="entry name" value="MscS_channel_C_sf"/>
</dbReference>
<feature type="transmembrane region" description="Helical" evidence="8">
    <location>
        <begin position="293"/>
        <end position="314"/>
    </location>
</feature>
<dbReference type="GO" id="GO:0005886">
    <property type="term" value="C:plasma membrane"/>
    <property type="evidence" value="ECO:0007669"/>
    <property type="project" value="UniProtKB-SubCell"/>
</dbReference>
<evidence type="ECO:0000256" key="8">
    <source>
        <dbReference type="SAM" id="Phobius"/>
    </source>
</evidence>
<comment type="subcellular location">
    <subcellularLocation>
        <location evidence="1">Cell membrane</location>
        <topology evidence="1">Multi-pass membrane protein</topology>
    </subcellularLocation>
</comment>
<dbReference type="PATRIC" id="fig|758793.3.peg.3616"/>
<organism evidence="12 13">
    <name type="scientific">Caballeronia insecticola</name>
    <dbReference type="NCBI Taxonomy" id="758793"/>
    <lineage>
        <taxon>Bacteria</taxon>
        <taxon>Pseudomonadati</taxon>
        <taxon>Pseudomonadota</taxon>
        <taxon>Betaproteobacteria</taxon>
        <taxon>Burkholderiales</taxon>
        <taxon>Burkholderiaceae</taxon>
        <taxon>Caballeronia</taxon>
    </lineage>
</organism>
<dbReference type="Gene3D" id="2.30.30.60">
    <property type="match status" value="1"/>
</dbReference>
<dbReference type="InterPro" id="IPR057485">
    <property type="entry name" value="YbiO-like_TM1"/>
</dbReference>
<dbReference type="AlphaFoldDB" id="R4WLB8"/>
<feature type="compositionally biased region" description="Polar residues" evidence="7">
    <location>
        <begin position="822"/>
        <end position="835"/>
    </location>
</feature>
<feature type="transmembrane region" description="Helical" evidence="8">
    <location>
        <begin position="255"/>
        <end position="281"/>
    </location>
</feature>
<feature type="transmembrane region" description="Helical" evidence="8">
    <location>
        <begin position="365"/>
        <end position="385"/>
    </location>
</feature>
<feature type="signal peptide" evidence="9">
    <location>
        <begin position="1"/>
        <end position="19"/>
    </location>
</feature>
<comment type="similarity">
    <text evidence="2">Belongs to the MscS (TC 1.A.23) family.</text>
</comment>
<keyword evidence="5 8" id="KW-1133">Transmembrane helix</keyword>
<dbReference type="KEGG" id="buo:BRPE64_BCDS07070"/>
<feature type="domain" description="Moderate conductance mechanosensitive channel YbiO-like transmembrane helix 1" evidence="11">
    <location>
        <begin position="446"/>
        <end position="518"/>
    </location>
</feature>
<dbReference type="InterPro" id="IPR045276">
    <property type="entry name" value="YbiO_bact"/>
</dbReference>
<evidence type="ECO:0000256" key="4">
    <source>
        <dbReference type="ARBA" id="ARBA00022692"/>
    </source>
</evidence>
<dbReference type="SUPFAM" id="SSF82689">
    <property type="entry name" value="Mechanosensitive channel protein MscS (YggB), C-terminal domain"/>
    <property type="match status" value="1"/>
</dbReference>
<evidence type="ECO:0000259" key="10">
    <source>
        <dbReference type="Pfam" id="PF00924"/>
    </source>
</evidence>
<feature type="transmembrane region" description="Helical" evidence="8">
    <location>
        <begin position="493"/>
        <end position="514"/>
    </location>
</feature>
<dbReference type="PANTHER" id="PTHR30460:SF0">
    <property type="entry name" value="MODERATE CONDUCTANCE MECHANOSENSITIVE CHANNEL YBIO"/>
    <property type="match status" value="1"/>
</dbReference>